<dbReference type="Pfam" id="PF00328">
    <property type="entry name" value="His_Phos_2"/>
    <property type="match status" value="1"/>
</dbReference>
<dbReference type="Proteomes" id="UP000266673">
    <property type="component" value="Unassembled WGS sequence"/>
</dbReference>
<evidence type="ECO:0000256" key="11">
    <source>
        <dbReference type="ARBA" id="ARBA00043671"/>
    </source>
</evidence>
<comment type="similarity">
    <text evidence="2">Belongs to the histidine acid phosphatase family. MINPP1 subfamily.</text>
</comment>
<evidence type="ECO:0000256" key="7">
    <source>
        <dbReference type="ARBA" id="ARBA00022801"/>
    </source>
</evidence>
<dbReference type="InterPro" id="IPR000560">
    <property type="entry name" value="His_Pase_clade-2"/>
</dbReference>
<evidence type="ECO:0000256" key="2">
    <source>
        <dbReference type="ARBA" id="ARBA00008422"/>
    </source>
</evidence>
<keyword evidence="6" id="KW-0732">Signal</keyword>
<proteinExistence type="inferred from homology"/>
<evidence type="ECO:0000256" key="10">
    <source>
        <dbReference type="ARBA" id="ARBA00043668"/>
    </source>
</evidence>
<evidence type="ECO:0000256" key="13">
    <source>
        <dbReference type="ARBA" id="ARBA00043832"/>
    </source>
</evidence>
<dbReference type="EC" id="3.1.3.80" evidence="3"/>
<accession>A0A397VX23</accession>
<reference evidence="14 15" key="1">
    <citation type="submission" date="2018-06" db="EMBL/GenBank/DDBJ databases">
        <title>Comparative genomics reveals the genomic features of Rhizophagus irregularis, R. cerebriforme, R. diaphanum and Gigaspora rosea, and their symbiotic lifestyle signature.</title>
        <authorList>
            <person name="Morin E."/>
            <person name="San Clemente H."/>
            <person name="Chen E.C.H."/>
            <person name="De La Providencia I."/>
            <person name="Hainaut M."/>
            <person name="Kuo A."/>
            <person name="Kohler A."/>
            <person name="Murat C."/>
            <person name="Tang N."/>
            <person name="Roy S."/>
            <person name="Loubradou J."/>
            <person name="Henrissat B."/>
            <person name="Grigoriev I.V."/>
            <person name="Corradi N."/>
            <person name="Roux C."/>
            <person name="Martin F.M."/>
        </authorList>
    </citation>
    <scope>NUCLEOTIDE SEQUENCE [LARGE SCALE GENOMIC DNA]</scope>
    <source>
        <strain evidence="14 15">DAOM 194757</strain>
    </source>
</reference>
<organism evidence="14 15">
    <name type="scientific">Gigaspora rosea</name>
    <dbReference type="NCBI Taxonomy" id="44941"/>
    <lineage>
        <taxon>Eukaryota</taxon>
        <taxon>Fungi</taxon>
        <taxon>Fungi incertae sedis</taxon>
        <taxon>Mucoromycota</taxon>
        <taxon>Glomeromycotina</taxon>
        <taxon>Glomeromycetes</taxon>
        <taxon>Diversisporales</taxon>
        <taxon>Gigasporaceae</taxon>
        <taxon>Gigaspora</taxon>
    </lineage>
</organism>
<dbReference type="OrthoDB" id="6509975at2759"/>
<protein>
    <recommendedName>
        <fullName evidence="5">Multiple inositol polyphosphate phosphatase 1</fullName>
        <ecNumber evidence="4">3.1.3.62</ecNumber>
        <ecNumber evidence="3">3.1.3.80</ecNumber>
    </recommendedName>
    <alternativeName>
        <fullName evidence="9">2,3-bisphosphoglycerate 3-phosphatase</fullName>
    </alternativeName>
</protein>
<dbReference type="AlphaFoldDB" id="A0A397VX23"/>
<dbReference type="GO" id="GO:0034417">
    <property type="term" value="F:bisphosphoglycerate 3-phosphatase activity"/>
    <property type="evidence" value="ECO:0007669"/>
    <property type="project" value="UniProtKB-EC"/>
</dbReference>
<dbReference type="Gene3D" id="3.40.50.1240">
    <property type="entry name" value="Phosphoglycerate mutase-like"/>
    <property type="match status" value="1"/>
</dbReference>
<comment type="catalytic activity">
    <reaction evidence="13">
        <text>(2R)-2,3-bisphosphoglycerate + H2O = (2R)-2-phosphoglycerate + phosphate</text>
        <dbReference type="Rhea" id="RHEA:27381"/>
        <dbReference type="ChEBI" id="CHEBI:15377"/>
        <dbReference type="ChEBI" id="CHEBI:43474"/>
        <dbReference type="ChEBI" id="CHEBI:58248"/>
        <dbReference type="ChEBI" id="CHEBI:58289"/>
        <dbReference type="EC" id="3.1.3.80"/>
    </reaction>
    <physiologicalReaction direction="left-to-right" evidence="13">
        <dbReference type="Rhea" id="RHEA:27382"/>
    </physiologicalReaction>
</comment>
<dbReference type="PANTHER" id="PTHR20963">
    <property type="entry name" value="MULTIPLE INOSITOL POLYPHOSPHATE PHOSPHATASE-RELATED"/>
    <property type="match status" value="1"/>
</dbReference>
<comment type="catalytic activity">
    <reaction evidence="12">
        <text>1D-myo-inositol hexakisphosphate + H2O = 1D-myo-inositol 1,2,4,5,6-pentakisphosphate + phosphate</text>
        <dbReference type="Rhea" id="RHEA:16989"/>
        <dbReference type="ChEBI" id="CHEBI:15377"/>
        <dbReference type="ChEBI" id="CHEBI:43474"/>
        <dbReference type="ChEBI" id="CHEBI:57798"/>
        <dbReference type="ChEBI" id="CHEBI:58130"/>
        <dbReference type="EC" id="3.1.3.62"/>
    </reaction>
    <physiologicalReaction direction="left-to-right" evidence="12">
        <dbReference type="Rhea" id="RHEA:16990"/>
    </physiologicalReaction>
</comment>
<dbReference type="EMBL" id="QKWP01000256">
    <property type="protein sequence ID" value="RIB23546.1"/>
    <property type="molecule type" value="Genomic_DNA"/>
</dbReference>
<comment type="catalytic activity">
    <reaction evidence="10">
        <text>1D-myo-inositol 1,2,5,6-tetrakisphosphate + H2O = 1D-myo-inositol 1,2,6-trisphosphate + phosphate</text>
        <dbReference type="Rhea" id="RHEA:77119"/>
        <dbReference type="ChEBI" id="CHEBI:15377"/>
        <dbReference type="ChEBI" id="CHEBI:43474"/>
        <dbReference type="ChEBI" id="CHEBI:195535"/>
        <dbReference type="ChEBI" id="CHEBI:195537"/>
        <dbReference type="EC" id="3.1.3.62"/>
    </reaction>
    <physiologicalReaction direction="left-to-right" evidence="10">
        <dbReference type="Rhea" id="RHEA:77120"/>
    </physiologicalReaction>
</comment>
<keyword evidence="7" id="KW-0378">Hydrolase</keyword>
<comment type="catalytic activity">
    <reaction evidence="11">
        <text>1D-myo-inositol 1,2,4,5,6-pentakisphosphate + H2O = 1D-myo-inositol 1,2,5,6-tetrakisphosphate + phosphate</text>
        <dbReference type="Rhea" id="RHEA:77115"/>
        <dbReference type="ChEBI" id="CHEBI:15377"/>
        <dbReference type="ChEBI" id="CHEBI:43474"/>
        <dbReference type="ChEBI" id="CHEBI:57798"/>
        <dbReference type="ChEBI" id="CHEBI:195535"/>
        <dbReference type="EC" id="3.1.3.62"/>
    </reaction>
    <physiologicalReaction direction="left-to-right" evidence="11">
        <dbReference type="Rhea" id="RHEA:77116"/>
    </physiologicalReaction>
</comment>
<dbReference type="GO" id="GO:0016020">
    <property type="term" value="C:membrane"/>
    <property type="evidence" value="ECO:0007669"/>
    <property type="project" value="UniProtKB-SubCell"/>
</dbReference>
<dbReference type="InterPro" id="IPR033379">
    <property type="entry name" value="Acid_Pase_AS"/>
</dbReference>
<evidence type="ECO:0000256" key="1">
    <source>
        <dbReference type="ARBA" id="ARBA00004370"/>
    </source>
</evidence>
<evidence type="ECO:0000313" key="15">
    <source>
        <dbReference type="Proteomes" id="UP000266673"/>
    </source>
</evidence>
<comment type="subcellular location">
    <subcellularLocation>
        <location evidence="1">Membrane</location>
    </subcellularLocation>
</comment>
<dbReference type="STRING" id="44941.A0A397VX23"/>
<dbReference type="GO" id="GO:0052745">
    <property type="term" value="F:inositol phosphate phosphatase activity"/>
    <property type="evidence" value="ECO:0007669"/>
    <property type="project" value="TreeGrafter"/>
</dbReference>
<dbReference type="EC" id="3.1.3.62" evidence="4"/>
<evidence type="ECO:0000313" key="14">
    <source>
        <dbReference type="EMBL" id="RIB23546.1"/>
    </source>
</evidence>
<name>A0A397VX23_9GLOM</name>
<keyword evidence="15" id="KW-1185">Reference proteome</keyword>
<evidence type="ECO:0000256" key="8">
    <source>
        <dbReference type="ARBA" id="ARBA00023136"/>
    </source>
</evidence>
<dbReference type="CDD" id="cd07061">
    <property type="entry name" value="HP_HAP_like"/>
    <property type="match status" value="1"/>
</dbReference>
<dbReference type="SUPFAM" id="SSF53254">
    <property type="entry name" value="Phosphoglycerate mutase-like"/>
    <property type="match status" value="1"/>
</dbReference>
<evidence type="ECO:0000256" key="5">
    <source>
        <dbReference type="ARBA" id="ARBA00018097"/>
    </source>
</evidence>
<dbReference type="InterPro" id="IPR029033">
    <property type="entry name" value="His_PPase_superfam"/>
</dbReference>
<evidence type="ECO:0000256" key="4">
    <source>
        <dbReference type="ARBA" id="ARBA00013040"/>
    </source>
</evidence>
<comment type="caution">
    <text evidence="14">The sequence shown here is derived from an EMBL/GenBank/DDBJ whole genome shotgun (WGS) entry which is preliminary data.</text>
</comment>
<gene>
    <name evidence="14" type="ORF">C2G38_2032653</name>
</gene>
<evidence type="ECO:0000256" key="3">
    <source>
        <dbReference type="ARBA" id="ARBA00012976"/>
    </source>
</evidence>
<evidence type="ECO:0000256" key="6">
    <source>
        <dbReference type="ARBA" id="ARBA00022729"/>
    </source>
</evidence>
<keyword evidence="8" id="KW-0472">Membrane</keyword>
<evidence type="ECO:0000256" key="9">
    <source>
        <dbReference type="ARBA" id="ARBA00031642"/>
    </source>
</evidence>
<dbReference type="PANTHER" id="PTHR20963:SF8">
    <property type="entry name" value="MULTIPLE INOSITOL POLYPHOSPHATE PHOSPHATASE 1"/>
    <property type="match status" value="1"/>
</dbReference>
<dbReference type="GO" id="GO:0003993">
    <property type="term" value="F:acid phosphatase activity"/>
    <property type="evidence" value="ECO:0007669"/>
    <property type="project" value="TreeGrafter"/>
</dbReference>
<dbReference type="PROSITE" id="PS00616">
    <property type="entry name" value="HIS_ACID_PHOSPHAT_1"/>
    <property type="match status" value="1"/>
</dbReference>
<sequence>MGGFKSFTNIFPITVTCALYRDKNKVPKNGKLLLESQHFPAKSIFELDEYDNMSSEDILEALCENDDGFSKLYQHDPDYLISKHYFVIEPCETAFTLDVEPISYPDKCELKQLHLLTRHGSRYPDAPVILAMDQLEKVFANVSVAREWHKNPFPMERNYQLLPRGEIEPYYDGKQSILRYNKFWKNYKKITGRYDPEVVKFQAGAYARCGASAMAFSEGLFNGDGPLDTCKNQPVYVWNIPADQDNIIEMYNNCLLANETVLDNNPTYDEQKYIYGNKTLKPIADRMTNDYGIYPPLDPNLVPSIFYACQFWVLHFNRTDAWCSLLSEHDIIRSIYFFDMTNYYKFSYGNPLNERLGCVYYTQLVNSVYDFLNGNSIMVADLKNGHWHTMYAVLTTLGVARNPYPLTANLTLSQIKRLKYTLGKSIYLSSTIYFEIYTCSDSPKVRIVLNFEPLLIPGCESEYCEWSTFKEILGDKIGCDFNKLCKNPKKP</sequence>
<evidence type="ECO:0000256" key="12">
    <source>
        <dbReference type="ARBA" id="ARBA00043691"/>
    </source>
</evidence>